<organism evidence="3 4">
    <name type="scientific">Phaeodactylibacter xiamenensis</name>
    <dbReference type="NCBI Taxonomy" id="1524460"/>
    <lineage>
        <taxon>Bacteria</taxon>
        <taxon>Pseudomonadati</taxon>
        <taxon>Bacteroidota</taxon>
        <taxon>Saprospiria</taxon>
        <taxon>Saprospirales</taxon>
        <taxon>Haliscomenobacteraceae</taxon>
        <taxon>Phaeodactylibacter</taxon>
    </lineage>
</organism>
<gene>
    <name evidence="3" type="ORF">IX84_14740</name>
</gene>
<evidence type="ECO:0000259" key="2">
    <source>
        <dbReference type="PROSITE" id="PS50825"/>
    </source>
</evidence>
<dbReference type="InterPro" id="IPR003410">
    <property type="entry name" value="HYR_dom"/>
</dbReference>
<dbReference type="EMBL" id="JPOS01000035">
    <property type="protein sequence ID" value="KGE87471.1"/>
    <property type="molecule type" value="Genomic_DNA"/>
</dbReference>
<evidence type="ECO:0000313" key="3">
    <source>
        <dbReference type="EMBL" id="KGE87471.1"/>
    </source>
</evidence>
<evidence type="ECO:0000256" key="1">
    <source>
        <dbReference type="ARBA" id="ARBA00022737"/>
    </source>
</evidence>
<dbReference type="PANTHER" id="PTHR24273:SF32">
    <property type="entry name" value="HYALIN"/>
    <property type="match status" value="1"/>
</dbReference>
<dbReference type="PROSITE" id="PS50825">
    <property type="entry name" value="HYR"/>
    <property type="match status" value="2"/>
</dbReference>
<accession>A0A098S5Z3</accession>
<sequence length="1397" mass="149173">MMILYESIPEGECGVQFNWTVELDDDCLSDGVSLEAQITTQTDNPSVSPSASVTVSDEEPLYVVAVHAGIGTNALLLITSDEAGNRDTMSYEITVMDNRAPEIYGPGDMQVQIPACEDGMPVNWQVSAIDDCDLDAMLVQISGPQPGDVLAPGTYTVVYQATDDYGNTSQYSFDITVTQAQSPAPIVDVSGNGQFVIEDCAEDGFIVFSGHIYDCELQPGDVLDGLISISGAPLEITYILVDEGYAYFEATGSLSAGSYLIATSYEGVSIEHAVEVVQDADTPAVMTMPGNLTYQVPNCEGEAAVSFAVQLEDDCDEDFGTASFTVNGAPAPPFDAALSDPANGYFAWSLSLPPGVYTIVGTYTDGGGNTTEATATITVNADEDNSAPVIVYPSQNIMEELDPCGPDEAEICFQATAIDDCEGDIVATVTVTGLGGAAVPVTADGTAYCFTAGPGQYTVSIGAVDAAGNSTSEAFGVSVTQDDAPEANLACNDDINVTLDENCSRVITADMVLEGNFGCLQEDDFAITIVNDDNPANGNILDGHGQWIYEIDGPDGLMGFQDCWGYITSEDKTAPVITCPPNNPVDFLTTAFDTLYGGNGGNLTQQTAFIVQTYVYTGAPSATDNCSTTLDFTATDSFSTSGDCGDIVITRTFTVTDLNENSDACTQIITLRPPTLDDVLLPDDVVEIDCGTSFEALPNGAPVTELTGFPEVDDLPAFGPHTINFSFGTLAAAYEDGAIVQECEGTFKLNRVWTIYDWCEPGAIVEFVQLVKVGDYTAPEISCPAGPLFYSASPFSCGGSFEVPMPGVSDNCSNVTVYTEIVTTTEEEVINQYGLPTGQFVTDTVVVRTIQPGANRFVSSIPFGGHFFRYVAEDDCGNETELYCPFSVIDQIEPVAVCDDQLNVSIGGGNIVPGQPALARVFASDVDEGSWDNCGDVSIAIFRNNFNPVTYTCGTQNSVTGDFVDFFCCDVGVTSDITLVVTDQYGNQNSCWLSVTPEDKINPFCDAPDNVVVDCDDLPYGFDASDAGQLEDLFGMATGADNCGVASVQQVASNADLECGYGSITRIFRVTDVNGLSSTNSCVQVITINEVHNYEIYFPEDAEANCGTPTPDTVEYNELGCDLLAVTSNDEQFSASGDECYKIFRTWKVINWCQYDGESDPYIVGRDEDCNGVPGDGDRIANNGNGFWLLARPNGKIYFDQDTDETPDNNVPGINFCGVSNDYYSFEYDETGYYQYTQIIKVYDDTAPEISFTQADAFCSLDNVNCDANVTYPFSIDEDCTPDDLTIKVFLDPFLSGDLVELTGVVSGSYPDYTITVNDLPIGSHAFEVHVLDGCGNSDLAILPFDIIDCKAPAPFCLNGIAIELMPVDEDGDNLPDPGAGMAEIWASDFVDFSTQA</sequence>
<reference evidence="3 4" key="1">
    <citation type="journal article" date="2014" name="Int. J. Syst. Evol. Microbiol.">
        <title>Phaeodactylibacter xiamenensis gen. nov., sp. nov., a member of the family Saprospiraceae isolated from the marine alga Phaeodactylum tricornutum.</title>
        <authorList>
            <person name="Chen Z.Jr."/>
            <person name="Lei X."/>
            <person name="Lai Q."/>
            <person name="Li Y."/>
            <person name="Zhang B."/>
            <person name="Zhang J."/>
            <person name="Zhang H."/>
            <person name="Yang L."/>
            <person name="Zheng W."/>
            <person name="Tian Y."/>
            <person name="Yu Z."/>
            <person name="Xu H.Jr."/>
            <person name="Zheng T."/>
        </authorList>
    </citation>
    <scope>NUCLEOTIDE SEQUENCE [LARGE SCALE GENOMIC DNA]</scope>
    <source>
        <strain evidence="3 4">KD52</strain>
    </source>
</reference>
<feature type="domain" description="HYR" evidence="2">
    <location>
        <begin position="803"/>
        <end position="892"/>
    </location>
</feature>
<dbReference type="Proteomes" id="UP000029736">
    <property type="component" value="Unassembled WGS sequence"/>
</dbReference>
<dbReference type="PANTHER" id="PTHR24273">
    <property type="entry name" value="FI04643P-RELATED"/>
    <property type="match status" value="1"/>
</dbReference>
<dbReference type="OrthoDB" id="2582440at2"/>
<keyword evidence="4" id="KW-1185">Reference proteome</keyword>
<feature type="domain" description="HYR" evidence="2">
    <location>
        <begin position="96"/>
        <end position="179"/>
    </location>
</feature>
<dbReference type="STRING" id="1524460.IX84_14740"/>
<dbReference type="Gene3D" id="2.60.40.10">
    <property type="entry name" value="Immunoglobulins"/>
    <property type="match status" value="3"/>
</dbReference>
<comment type="caution">
    <text evidence="3">The sequence shown here is derived from an EMBL/GenBank/DDBJ whole genome shotgun (WGS) entry which is preliminary data.</text>
</comment>
<keyword evidence="1" id="KW-0677">Repeat</keyword>
<dbReference type="InterPro" id="IPR013783">
    <property type="entry name" value="Ig-like_fold"/>
</dbReference>
<proteinExistence type="predicted"/>
<evidence type="ECO:0000313" key="4">
    <source>
        <dbReference type="Proteomes" id="UP000029736"/>
    </source>
</evidence>
<protein>
    <recommendedName>
        <fullName evidence="2">HYR domain-containing protein</fullName>
    </recommendedName>
</protein>
<dbReference type="Pfam" id="PF02494">
    <property type="entry name" value="HYR"/>
    <property type="match status" value="1"/>
</dbReference>
<name>A0A098S5Z3_9BACT</name>
<dbReference type="RefSeq" id="WP_044221879.1">
    <property type="nucleotide sequence ID" value="NZ_JPOS01000035.1"/>
</dbReference>